<sequence>MVLVKRQNGMSISMQMLHQLQALVRDWLEGRLDTYMTITPAANWNHKTFSNWIEESSDWPLLLAQSLRLWLTGGHV</sequence>
<reference evidence="1 2" key="1">
    <citation type="journal article" date="2008" name="Nature">
        <title>The genome of Laccaria bicolor provides insights into mycorrhizal symbiosis.</title>
        <authorList>
            <person name="Martin F."/>
            <person name="Aerts A."/>
            <person name="Ahren D."/>
            <person name="Brun A."/>
            <person name="Danchin E.G.J."/>
            <person name="Duchaussoy F."/>
            <person name="Gibon J."/>
            <person name="Kohler A."/>
            <person name="Lindquist E."/>
            <person name="Pereda V."/>
            <person name="Salamov A."/>
            <person name="Shapiro H.J."/>
            <person name="Wuyts J."/>
            <person name="Blaudez D."/>
            <person name="Buee M."/>
            <person name="Brokstein P."/>
            <person name="Canbaeck B."/>
            <person name="Cohen D."/>
            <person name="Courty P.E."/>
            <person name="Coutinho P.M."/>
            <person name="Delaruelle C."/>
            <person name="Detter J.C."/>
            <person name="Deveau A."/>
            <person name="DiFazio S."/>
            <person name="Duplessis S."/>
            <person name="Fraissinet-Tachet L."/>
            <person name="Lucic E."/>
            <person name="Frey-Klett P."/>
            <person name="Fourrey C."/>
            <person name="Feussner I."/>
            <person name="Gay G."/>
            <person name="Grimwood J."/>
            <person name="Hoegger P.J."/>
            <person name="Jain P."/>
            <person name="Kilaru S."/>
            <person name="Labbe J."/>
            <person name="Lin Y.C."/>
            <person name="Legue V."/>
            <person name="Le Tacon F."/>
            <person name="Marmeisse R."/>
            <person name="Melayah D."/>
            <person name="Montanini B."/>
            <person name="Muratet M."/>
            <person name="Nehls U."/>
            <person name="Niculita-Hirzel H."/>
            <person name="Oudot-Le Secq M.P."/>
            <person name="Peter M."/>
            <person name="Quesneville H."/>
            <person name="Rajashekar B."/>
            <person name="Reich M."/>
            <person name="Rouhier N."/>
            <person name="Schmutz J."/>
            <person name="Yin T."/>
            <person name="Chalot M."/>
            <person name="Henrissat B."/>
            <person name="Kuees U."/>
            <person name="Lucas S."/>
            <person name="Van de Peer Y."/>
            <person name="Podila G.K."/>
            <person name="Polle A."/>
            <person name="Pukkila P.J."/>
            <person name="Richardson P.M."/>
            <person name="Rouze P."/>
            <person name="Sanders I.R."/>
            <person name="Stajich J.E."/>
            <person name="Tunlid A."/>
            <person name="Tuskan G."/>
            <person name="Grigoriev I.V."/>
        </authorList>
    </citation>
    <scope>NUCLEOTIDE SEQUENCE [LARGE SCALE GENOMIC DNA]</scope>
    <source>
        <strain evidence="2">S238N-H82 / ATCC MYA-4686</strain>
    </source>
</reference>
<dbReference type="HOGENOM" id="CLU_199226_0_0_1"/>
<organism evidence="2">
    <name type="scientific">Laccaria bicolor (strain S238N-H82 / ATCC MYA-4686)</name>
    <name type="common">Bicoloured deceiver</name>
    <name type="synonym">Laccaria laccata var. bicolor</name>
    <dbReference type="NCBI Taxonomy" id="486041"/>
    <lineage>
        <taxon>Eukaryota</taxon>
        <taxon>Fungi</taxon>
        <taxon>Dikarya</taxon>
        <taxon>Basidiomycota</taxon>
        <taxon>Agaricomycotina</taxon>
        <taxon>Agaricomycetes</taxon>
        <taxon>Agaricomycetidae</taxon>
        <taxon>Agaricales</taxon>
        <taxon>Agaricineae</taxon>
        <taxon>Hydnangiaceae</taxon>
        <taxon>Laccaria</taxon>
    </lineage>
</organism>
<evidence type="ECO:0000313" key="2">
    <source>
        <dbReference type="Proteomes" id="UP000001194"/>
    </source>
</evidence>
<dbReference type="Proteomes" id="UP000001194">
    <property type="component" value="Unassembled WGS sequence"/>
</dbReference>
<accession>B0DH94</accession>
<dbReference type="KEGG" id="lbc:LACBIDRAFT_302191"/>
<protein>
    <submittedName>
        <fullName evidence="1">Predicted protein</fullName>
    </submittedName>
</protein>
<proteinExistence type="predicted"/>
<gene>
    <name evidence="1" type="ORF">LACBIDRAFT_302191</name>
</gene>
<dbReference type="GeneID" id="6078871"/>
<name>B0DH94_LACBS</name>
<dbReference type="RefSeq" id="XP_001883359.1">
    <property type="nucleotide sequence ID" value="XM_001883324.1"/>
</dbReference>
<keyword evidence="2" id="KW-1185">Reference proteome</keyword>
<dbReference type="OrthoDB" id="10510401at2759"/>
<dbReference type="InParanoid" id="B0DH94"/>
<evidence type="ECO:0000313" key="1">
    <source>
        <dbReference type="EMBL" id="EDR06071.1"/>
    </source>
</evidence>
<dbReference type="AlphaFoldDB" id="B0DH94"/>
<dbReference type="EMBL" id="DS547110">
    <property type="protein sequence ID" value="EDR06071.1"/>
    <property type="molecule type" value="Genomic_DNA"/>
</dbReference>